<dbReference type="EMBL" id="BOVJ01000102">
    <property type="protein sequence ID" value="GIQ64628.1"/>
    <property type="molecule type" value="Genomic_DNA"/>
</dbReference>
<keyword evidence="6 8" id="KW-1133">Transmembrane helix</keyword>
<evidence type="ECO:0008006" key="11">
    <source>
        <dbReference type="Google" id="ProtNLM"/>
    </source>
</evidence>
<dbReference type="Proteomes" id="UP000680304">
    <property type="component" value="Unassembled WGS sequence"/>
</dbReference>
<reference evidence="9 10" key="1">
    <citation type="submission" date="2021-04" db="EMBL/GenBank/DDBJ databases">
        <title>Draft genome sequence of Paenibacillus cisolokensis, LC2-13A.</title>
        <authorList>
            <person name="Uke A."/>
            <person name="Chhe C."/>
            <person name="Baramee S."/>
            <person name="Kosugi A."/>
        </authorList>
    </citation>
    <scope>NUCLEOTIDE SEQUENCE [LARGE SCALE GENOMIC DNA]</scope>
    <source>
        <strain evidence="9 10">LC2-13A</strain>
    </source>
</reference>
<evidence type="ECO:0000313" key="9">
    <source>
        <dbReference type="EMBL" id="GIQ64628.1"/>
    </source>
</evidence>
<keyword evidence="4" id="KW-1003">Cell membrane</keyword>
<name>A0ABQ4N8Q4_9BACL</name>
<evidence type="ECO:0000256" key="1">
    <source>
        <dbReference type="ARBA" id="ARBA00004651"/>
    </source>
</evidence>
<accession>A0ABQ4N8Q4</accession>
<evidence type="ECO:0000256" key="3">
    <source>
        <dbReference type="ARBA" id="ARBA00022448"/>
    </source>
</evidence>
<evidence type="ECO:0000256" key="5">
    <source>
        <dbReference type="ARBA" id="ARBA00022692"/>
    </source>
</evidence>
<feature type="transmembrane region" description="Helical" evidence="8">
    <location>
        <begin position="20"/>
        <end position="41"/>
    </location>
</feature>
<protein>
    <recommendedName>
        <fullName evidence="11">Iron ABC transporter permease</fullName>
    </recommendedName>
</protein>
<feature type="transmembrane region" description="Helical" evidence="8">
    <location>
        <begin position="62"/>
        <end position="82"/>
    </location>
</feature>
<keyword evidence="3" id="KW-0813">Transport</keyword>
<evidence type="ECO:0000256" key="7">
    <source>
        <dbReference type="ARBA" id="ARBA00023136"/>
    </source>
</evidence>
<evidence type="ECO:0000256" key="4">
    <source>
        <dbReference type="ARBA" id="ARBA00022475"/>
    </source>
</evidence>
<dbReference type="Pfam" id="PF01032">
    <property type="entry name" value="FecCD"/>
    <property type="match status" value="1"/>
</dbReference>
<evidence type="ECO:0000256" key="8">
    <source>
        <dbReference type="SAM" id="Phobius"/>
    </source>
</evidence>
<evidence type="ECO:0000256" key="2">
    <source>
        <dbReference type="ARBA" id="ARBA00007935"/>
    </source>
</evidence>
<evidence type="ECO:0000313" key="10">
    <source>
        <dbReference type="Proteomes" id="UP000680304"/>
    </source>
</evidence>
<comment type="similarity">
    <text evidence="2">Belongs to the binding-protein-dependent transport system permease family. FecCD subfamily.</text>
</comment>
<keyword evidence="5 8" id="KW-0812">Transmembrane</keyword>
<sequence>MLLLADIAARFLVMPGEMPLGVMTGLIGVPFLFTLPVKGFVRKRGLNESADRFRSKKGRVSFLVHKRTVTVFAALALLTFAVL</sequence>
<dbReference type="InterPro" id="IPR037294">
    <property type="entry name" value="ABC_BtuC-like"/>
</dbReference>
<evidence type="ECO:0000256" key="6">
    <source>
        <dbReference type="ARBA" id="ARBA00022989"/>
    </source>
</evidence>
<dbReference type="InterPro" id="IPR000522">
    <property type="entry name" value="ABC_transptr_permease_BtuC"/>
</dbReference>
<dbReference type="Gene3D" id="1.10.3470.10">
    <property type="entry name" value="ABC transporter involved in vitamin B12 uptake, BtuC"/>
    <property type="match status" value="1"/>
</dbReference>
<gene>
    <name evidence="9" type="ORF">PACILC2_31960</name>
</gene>
<organism evidence="9 10">
    <name type="scientific">Paenibacillus cisolokensis</name>
    <dbReference type="NCBI Taxonomy" id="1658519"/>
    <lineage>
        <taxon>Bacteria</taxon>
        <taxon>Bacillati</taxon>
        <taxon>Bacillota</taxon>
        <taxon>Bacilli</taxon>
        <taxon>Bacillales</taxon>
        <taxon>Paenibacillaceae</taxon>
        <taxon>Paenibacillus</taxon>
    </lineage>
</organism>
<comment type="subcellular location">
    <subcellularLocation>
        <location evidence="1">Cell membrane</location>
        <topology evidence="1">Multi-pass membrane protein</topology>
    </subcellularLocation>
</comment>
<comment type="caution">
    <text evidence="9">The sequence shown here is derived from an EMBL/GenBank/DDBJ whole genome shotgun (WGS) entry which is preliminary data.</text>
</comment>
<keyword evidence="7 8" id="KW-0472">Membrane</keyword>
<dbReference type="SUPFAM" id="SSF81345">
    <property type="entry name" value="ABC transporter involved in vitamin B12 uptake, BtuC"/>
    <property type="match status" value="1"/>
</dbReference>
<keyword evidence="10" id="KW-1185">Reference proteome</keyword>
<proteinExistence type="inferred from homology"/>